<dbReference type="RefSeq" id="WP_377470906.1">
    <property type="nucleotide sequence ID" value="NZ_JBHLWN010000057.1"/>
</dbReference>
<evidence type="ECO:0000313" key="7">
    <source>
        <dbReference type="EMBL" id="MFC0213594.1"/>
    </source>
</evidence>
<accession>A0ABV6DLS5</accession>
<keyword evidence="3" id="KW-0813">Transport</keyword>
<dbReference type="PROSITE" id="PS51257">
    <property type="entry name" value="PROKAR_LIPOPROTEIN"/>
    <property type="match status" value="1"/>
</dbReference>
<feature type="compositionally biased region" description="Basic and acidic residues" evidence="5">
    <location>
        <begin position="487"/>
        <end position="497"/>
    </location>
</feature>
<evidence type="ECO:0000256" key="1">
    <source>
        <dbReference type="ARBA" id="ARBA00004196"/>
    </source>
</evidence>
<dbReference type="InterPro" id="IPR050490">
    <property type="entry name" value="Bact_solute-bd_prot1"/>
</dbReference>
<feature type="signal peptide" evidence="6">
    <location>
        <begin position="1"/>
        <end position="40"/>
    </location>
</feature>
<dbReference type="Proteomes" id="UP001589776">
    <property type="component" value="Unassembled WGS sequence"/>
</dbReference>
<evidence type="ECO:0000256" key="2">
    <source>
        <dbReference type="ARBA" id="ARBA00008520"/>
    </source>
</evidence>
<evidence type="ECO:0000256" key="5">
    <source>
        <dbReference type="SAM" id="MobiDB-lite"/>
    </source>
</evidence>
<keyword evidence="8" id="KW-1185">Reference proteome</keyword>
<proteinExistence type="inferred from homology"/>
<evidence type="ECO:0000313" key="8">
    <source>
        <dbReference type="Proteomes" id="UP001589776"/>
    </source>
</evidence>
<dbReference type="InterPro" id="IPR006059">
    <property type="entry name" value="SBP"/>
</dbReference>
<comment type="subcellular location">
    <subcellularLocation>
        <location evidence="1">Cell envelope</location>
    </subcellularLocation>
</comment>
<organism evidence="7 8">
    <name type="scientific">Paenibacillus chartarius</name>
    <dbReference type="NCBI Taxonomy" id="747481"/>
    <lineage>
        <taxon>Bacteria</taxon>
        <taxon>Bacillati</taxon>
        <taxon>Bacillota</taxon>
        <taxon>Bacilli</taxon>
        <taxon>Bacillales</taxon>
        <taxon>Paenibacillaceae</taxon>
        <taxon>Paenibacillus</taxon>
    </lineage>
</organism>
<gene>
    <name evidence="7" type="ORF">ACFFK0_14210</name>
</gene>
<comment type="similarity">
    <text evidence="2">Belongs to the bacterial solute-binding protein 1 family.</text>
</comment>
<evidence type="ECO:0000256" key="3">
    <source>
        <dbReference type="ARBA" id="ARBA00022448"/>
    </source>
</evidence>
<keyword evidence="4 6" id="KW-0732">Signal</keyword>
<feature type="region of interest" description="Disordered" evidence="5">
    <location>
        <begin position="473"/>
        <end position="497"/>
    </location>
</feature>
<sequence length="497" mass="55589">MARKLFQLQAFGCIRPLYKSAATALMSALLLSACSAAAPAGGTASGQSSGPALKEMGKDEKATIKVMYHDKNFFFQEYGNMFSAKFPNIDVEVVSMQGMYGEGKDYKKEYQKLFDTEKPDVIFVQDLNQLEKLGAEGRLLALDDVIKQDKFDIDQIHPPVIELLKAHGDGKLYGLTPEYYSNVIYYNKDLFEKYGVPLPTNKMSWEDLLQTAKRFPTDGKPEERVYGFAAYNYGGKEVGYMYLSSMAATLGLRSVDPERMSVTMETDGWKRALQTTVDALKSGAVYVPQEEAPMNQPRSYEDYLKSNPFIAGRAAMTMDGSYLMQNLERAKEVIKDMKPVNWDVVTMPVDPNNPDVSNELSLNGIFAVNAQASNLRAAWELVKYINSDEMARVRSKSTESLLTRKAYMKERDGHSLEPFYMLKPASASYYKDFEKVPVGFFMAFRPIMNTEIQAIVDGKKTVDEALKSMQEQGQAALTKAKTDQAAAEEKENSAAAK</sequence>
<comment type="caution">
    <text evidence="7">The sequence shown here is derived from an EMBL/GenBank/DDBJ whole genome shotgun (WGS) entry which is preliminary data.</text>
</comment>
<dbReference type="EMBL" id="JBHLWN010000057">
    <property type="protein sequence ID" value="MFC0213594.1"/>
    <property type="molecule type" value="Genomic_DNA"/>
</dbReference>
<dbReference type="PANTHER" id="PTHR43649:SF31">
    <property type="entry name" value="SN-GLYCEROL-3-PHOSPHATE-BINDING PERIPLASMIC PROTEIN UGPB"/>
    <property type="match status" value="1"/>
</dbReference>
<evidence type="ECO:0000256" key="4">
    <source>
        <dbReference type="ARBA" id="ARBA00022729"/>
    </source>
</evidence>
<dbReference type="SUPFAM" id="SSF53850">
    <property type="entry name" value="Periplasmic binding protein-like II"/>
    <property type="match status" value="1"/>
</dbReference>
<evidence type="ECO:0000256" key="6">
    <source>
        <dbReference type="SAM" id="SignalP"/>
    </source>
</evidence>
<protein>
    <submittedName>
        <fullName evidence="7">ABC transporter substrate-binding protein</fullName>
    </submittedName>
</protein>
<dbReference type="Gene3D" id="3.40.190.10">
    <property type="entry name" value="Periplasmic binding protein-like II"/>
    <property type="match status" value="1"/>
</dbReference>
<dbReference type="Pfam" id="PF01547">
    <property type="entry name" value="SBP_bac_1"/>
    <property type="match status" value="1"/>
</dbReference>
<name>A0ABV6DLS5_9BACL</name>
<dbReference type="PANTHER" id="PTHR43649">
    <property type="entry name" value="ARABINOSE-BINDING PROTEIN-RELATED"/>
    <property type="match status" value="1"/>
</dbReference>
<feature type="chain" id="PRO_5046751515" evidence="6">
    <location>
        <begin position="41"/>
        <end position="497"/>
    </location>
</feature>
<reference evidence="7 8" key="1">
    <citation type="submission" date="2024-09" db="EMBL/GenBank/DDBJ databases">
        <authorList>
            <person name="Sun Q."/>
            <person name="Mori K."/>
        </authorList>
    </citation>
    <scope>NUCLEOTIDE SEQUENCE [LARGE SCALE GENOMIC DNA]</scope>
    <source>
        <strain evidence="7 8">CCM 7759</strain>
    </source>
</reference>